<sequence length="209" mass="25154">MQERSESEIHMIESLEVKRKNEYTKEDKQWLRLQLKEYSANNKCYIMTTRFSNETFEENKKYRDSLSKVKCIYCCPDAIARSIPFETTLFVLEMNNSENKIVGIGKVKNVPKLQKYIVYNENNYNRYQYIGKQRIDRNEMDDEEEEIMQLFDNWCFKGMGHMKRGQGIKSFPLDKLYFHSRFINIHKVIKRMFKKRACTNIVNTSEKES</sequence>
<accession>A0A6C0AVJ9</accession>
<reference evidence="1" key="1">
    <citation type="journal article" date="2020" name="Nature">
        <title>Giant virus diversity and host interactions through global metagenomics.</title>
        <authorList>
            <person name="Schulz F."/>
            <person name="Roux S."/>
            <person name="Paez-Espino D."/>
            <person name="Jungbluth S."/>
            <person name="Walsh D.A."/>
            <person name="Denef V.J."/>
            <person name="McMahon K.D."/>
            <person name="Konstantinidis K.T."/>
            <person name="Eloe-Fadrosh E.A."/>
            <person name="Kyrpides N.C."/>
            <person name="Woyke T."/>
        </authorList>
    </citation>
    <scope>NUCLEOTIDE SEQUENCE</scope>
    <source>
        <strain evidence="1">GVMAG-S-ERX555943-30</strain>
    </source>
</reference>
<protein>
    <submittedName>
        <fullName evidence="1">Uncharacterized protein</fullName>
    </submittedName>
</protein>
<organism evidence="1">
    <name type="scientific">viral metagenome</name>
    <dbReference type="NCBI Taxonomy" id="1070528"/>
    <lineage>
        <taxon>unclassified sequences</taxon>
        <taxon>metagenomes</taxon>
        <taxon>organismal metagenomes</taxon>
    </lineage>
</organism>
<evidence type="ECO:0000313" key="1">
    <source>
        <dbReference type="EMBL" id="QHS83390.1"/>
    </source>
</evidence>
<dbReference type="EMBL" id="MN738754">
    <property type="protein sequence ID" value="QHS83390.1"/>
    <property type="molecule type" value="Genomic_DNA"/>
</dbReference>
<proteinExistence type="predicted"/>
<name>A0A6C0AVJ9_9ZZZZ</name>
<dbReference type="AlphaFoldDB" id="A0A6C0AVJ9"/>